<organism evidence="14">
    <name type="scientific">Deracantha onos</name>
    <name type="common">Relict katydid</name>
    <dbReference type="NCBI Taxonomy" id="441219"/>
    <lineage>
        <taxon>Eukaryota</taxon>
        <taxon>Metazoa</taxon>
        <taxon>Ecdysozoa</taxon>
        <taxon>Arthropoda</taxon>
        <taxon>Hexapoda</taxon>
        <taxon>Insecta</taxon>
        <taxon>Pterygota</taxon>
        <taxon>Neoptera</taxon>
        <taxon>Polyneoptera</taxon>
        <taxon>Orthoptera</taxon>
        <taxon>Ensifera</taxon>
        <taxon>Tettigoniidea</taxon>
        <taxon>Tettigonioidea</taxon>
        <taxon>Tettigoniidae</taxon>
        <taxon>Bradyporinae</taxon>
        <taxon>Deracantha</taxon>
    </lineage>
</organism>
<keyword evidence="5 12" id="KW-0138">CF(0)</keyword>
<keyword evidence="7 12" id="KW-0375">Hydrogen ion transport</keyword>
<dbReference type="GO" id="GO:0015986">
    <property type="term" value="P:proton motive force-driven ATP synthesis"/>
    <property type="evidence" value="ECO:0007669"/>
    <property type="project" value="InterPro"/>
</dbReference>
<keyword evidence="10 12" id="KW-0496">Mitochondrion</keyword>
<evidence type="ECO:0000313" key="14">
    <source>
        <dbReference type="EMBL" id="ABV23667.1"/>
    </source>
</evidence>
<gene>
    <name evidence="14" type="primary">ATP8</name>
</gene>
<reference evidence="14" key="1">
    <citation type="journal article" date="2009" name="Mol. Biol. Rep.">
        <title>The complete mitochondrial genome of Deracantha onos (Orthoptera: Bradyporidae).</title>
        <authorList>
            <person name="Zhou Z."/>
            <person name="Huang Y."/>
            <person name="Shi F."/>
            <person name="Ye H."/>
        </authorList>
    </citation>
    <scope>NUCLEOTIDE SEQUENCE</scope>
</reference>
<protein>
    <recommendedName>
        <fullName evidence="12">ATP synthase complex subunit 8</fullName>
    </recommendedName>
</protein>
<keyword evidence="8 13" id="KW-1133">Transmembrane helix</keyword>
<proteinExistence type="inferred from homology"/>
<evidence type="ECO:0000256" key="9">
    <source>
        <dbReference type="ARBA" id="ARBA00023065"/>
    </source>
</evidence>
<name>B8PS96_DERON</name>
<evidence type="ECO:0000256" key="3">
    <source>
        <dbReference type="ARBA" id="ARBA00011291"/>
    </source>
</evidence>
<dbReference type="GO" id="GO:0015078">
    <property type="term" value="F:proton transmembrane transporter activity"/>
    <property type="evidence" value="ECO:0007669"/>
    <property type="project" value="InterPro"/>
</dbReference>
<evidence type="ECO:0000256" key="1">
    <source>
        <dbReference type="ARBA" id="ARBA00004304"/>
    </source>
</evidence>
<evidence type="ECO:0000256" key="2">
    <source>
        <dbReference type="ARBA" id="ARBA00008892"/>
    </source>
</evidence>
<comment type="subunit">
    <text evidence="3">F-type ATPases have 2 components, CF(1) - the catalytic core - and CF(0) - the membrane proton channel.</text>
</comment>
<comment type="subcellular location">
    <subcellularLocation>
        <location evidence="1 12">Mitochondrion membrane</location>
        <topology evidence="1 12">Single-pass membrane protein</topology>
    </subcellularLocation>
</comment>
<dbReference type="InterPro" id="IPR001421">
    <property type="entry name" value="ATP8_metazoa"/>
</dbReference>
<evidence type="ECO:0000256" key="6">
    <source>
        <dbReference type="ARBA" id="ARBA00022692"/>
    </source>
</evidence>
<dbReference type="GO" id="GO:0031966">
    <property type="term" value="C:mitochondrial membrane"/>
    <property type="evidence" value="ECO:0007669"/>
    <property type="project" value="UniProtKB-SubCell"/>
</dbReference>
<geneLocation type="mitochondrion" evidence="14"/>
<evidence type="ECO:0000256" key="10">
    <source>
        <dbReference type="ARBA" id="ARBA00023128"/>
    </source>
</evidence>
<dbReference type="AlphaFoldDB" id="B8PS96"/>
<dbReference type="RefSeq" id="YP_002456246.1">
    <property type="nucleotide sequence ID" value="NC_011813.1"/>
</dbReference>
<keyword evidence="4 12" id="KW-0813">Transport</keyword>
<feature type="transmembrane region" description="Helical" evidence="13">
    <location>
        <begin position="9"/>
        <end position="33"/>
    </location>
</feature>
<dbReference type="CTD" id="4509"/>
<evidence type="ECO:0000256" key="5">
    <source>
        <dbReference type="ARBA" id="ARBA00022547"/>
    </source>
</evidence>
<dbReference type="GeneID" id="7256378"/>
<keyword evidence="9 12" id="KW-0406">Ion transport</keyword>
<evidence type="ECO:0000256" key="7">
    <source>
        <dbReference type="ARBA" id="ARBA00022781"/>
    </source>
</evidence>
<keyword evidence="11 13" id="KW-0472">Membrane</keyword>
<evidence type="ECO:0000256" key="4">
    <source>
        <dbReference type="ARBA" id="ARBA00022448"/>
    </source>
</evidence>
<dbReference type="GO" id="GO:0045259">
    <property type="term" value="C:proton-transporting ATP synthase complex"/>
    <property type="evidence" value="ECO:0007669"/>
    <property type="project" value="UniProtKB-KW"/>
</dbReference>
<keyword evidence="6 12" id="KW-0812">Transmembrane</keyword>
<accession>B8PS96</accession>
<sequence length="53" mass="6461">MPQMMPMNWLVLFTMFSSALILFSISNYFIFYYTPPLYTNDTSLTMKSFNWKW</sequence>
<dbReference type="EMBL" id="EU137664">
    <property type="protein sequence ID" value="ABV23667.1"/>
    <property type="molecule type" value="Genomic_DNA"/>
</dbReference>
<evidence type="ECO:0000256" key="11">
    <source>
        <dbReference type="ARBA" id="ARBA00023136"/>
    </source>
</evidence>
<evidence type="ECO:0000256" key="13">
    <source>
        <dbReference type="SAM" id="Phobius"/>
    </source>
</evidence>
<evidence type="ECO:0000256" key="8">
    <source>
        <dbReference type="ARBA" id="ARBA00022989"/>
    </source>
</evidence>
<dbReference type="Pfam" id="PF00895">
    <property type="entry name" value="ATP-synt_8"/>
    <property type="match status" value="1"/>
</dbReference>
<evidence type="ECO:0000256" key="12">
    <source>
        <dbReference type="RuleBase" id="RU003661"/>
    </source>
</evidence>
<comment type="similarity">
    <text evidence="2 12">Belongs to the ATPase protein 8 family.</text>
</comment>